<keyword evidence="5 9" id="KW-1133">Transmembrane helix</keyword>
<dbReference type="Proteomes" id="UP001296104">
    <property type="component" value="Unassembled WGS sequence"/>
</dbReference>
<evidence type="ECO:0000313" key="13">
    <source>
        <dbReference type="Proteomes" id="UP001296104"/>
    </source>
</evidence>
<evidence type="ECO:0000256" key="2">
    <source>
        <dbReference type="ARBA" id="ARBA00007104"/>
    </source>
</evidence>
<dbReference type="SMART" id="SM01190">
    <property type="entry name" value="EMP24_GP25L"/>
    <property type="match status" value="1"/>
</dbReference>
<dbReference type="EMBL" id="CAVMBE010000026">
    <property type="protein sequence ID" value="CAK4019142.1"/>
    <property type="molecule type" value="Genomic_DNA"/>
</dbReference>
<dbReference type="Pfam" id="PF01105">
    <property type="entry name" value="EMP24_GP25L"/>
    <property type="match status" value="1"/>
</dbReference>
<protein>
    <submittedName>
        <fullName evidence="12">Related to ERP2-p24 involved in membrane trafficking</fullName>
    </submittedName>
</protein>
<comment type="subcellular location">
    <subcellularLocation>
        <location evidence="7">Endomembrane system</location>
        <topology evidence="7">Single-pass membrane protein</topology>
    </subcellularLocation>
    <subcellularLocation>
        <location evidence="1 8">Membrane</location>
        <topology evidence="1 8">Single-pass type I membrane protein</topology>
    </subcellularLocation>
</comment>
<dbReference type="PANTHER" id="PTHR22811">
    <property type="entry name" value="TRANSMEMBRANE EMP24 DOMAIN-CONTAINING PROTEIN"/>
    <property type="match status" value="1"/>
</dbReference>
<evidence type="ECO:0000256" key="5">
    <source>
        <dbReference type="ARBA" id="ARBA00022989"/>
    </source>
</evidence>
<organism evidence="12 13">
    <name type="scientific">Lecanosticta acicola</name>
    <dbReference type="NCBI Taxonomy" id="111012"/>
    <lineage>
        <taxon>Eukaryota</taxon>
        <taxon>Fungi</taxon>
        <taxon>Dikarya</taxon>
        <taxon>Ascomycota</taxon>
        <taxon>Pezizomycotina</taxon>
        <taxon>Dothideomycetes</taxon>
        <taxon>Dothideomycetidae</taxon>
        <taxon>Mycosphaerellales</taxon>
        <taxon>Mycosphaerellaceae</taxon>
        <taxon>Lecanosticta</taxon>
    </lineage>
</organism>
<dbReference type="InterPro" id="IPR036598">
    <property type="entry name" value="GOLD_dom_sf"/>
</dbReference>
<evidence type="ECO:0000259" key="11">
    <source>
        <dbReference type="PROSITE" id="PS50866"/>
    </source>
</evidence>
<dbReference type="InterPro" id="IPR015720">
    <property type="entry name" value="Emp24-like"/>
</dbReference>
<reference evidence="12" key="1">
    <citation type="submission" date="2023-11" db="EMBL/GenBank/DDBJ databases">
        <authorList>
            <person name="Alioto T."/>
            <person name="Alioto T."/>
            <person name="Gomez Garrido J."/>
        </authorList>
    </citation>
    <scope>NUCLEOTIDE SEQUENCE</scope>
</reference>
<gene>
    <name evidence="12" type="ORF">LECACI_7A004686</name>
</gene>
<dbReference type="GO" id="GO:0012505">
    <property type="term" value="C:endomembrane system"/>
    <property type="evidence" value="ECO:0007669"/>
    <property type="project" value="UniProtKB-SubCell"/>
</dbReference>
<dbReference type="AlphaFoldDB" id="A0AAI9EAW3"/>
<evidence type="ECO:0000256" key="1">
    <source>
        <dbReference type="ARBA" id="ARBA00004479"/>
    </source>
</evidence>
<keyword evidence="6 9" id="KW-0472">Membrane</keyword>
<comment type="caution">
    <text evidence="12">The sequence shown here is derived from an EMBL/GenBank/DDBJ whole genome shotgun (WGS) entry which is preliminary data.</text>
</comment>
<dbReference type="Gene3D" id="2.60.120.680">
    <property type="entry name" value="GOLD domain"/>
    <property type="match status" value="1"/>
</dbReference>
<dbReference type="PROSITE" id="PS50866">
    <property type="entry name" value="GOLD"/>
    <property type="match status" value="1"/>
</dbReference>
<evidence type="ECO:0000256" key="7">
    <source>
        <dbReference type="ARBA" id="ARBA00037847"/>
    </source>
</evidence>
<keyword evidence="13" id="KW-1185">Reference proteome</keyword>
<dbReference type="SUPFAM" id="SSF101576">
    <property type="entry name" value="Supernatant protein factor (SPF), C-terminal domain"/>
    <property type="match status" value="1"/>
</dbReference>
<feature type="signal peptide" evidence="10">
    <location>
        <begin position="1"/>
        <end position="20"/>
    </location>
</feature>
<dbReference type="InterPro" id="IPR009038">
    <property type="entry name" value="GOLD_dom"/>
</dbReference>
<evidence type="ECO:0000256" key="9">
    <source>
        <dbReference type="SAM" id="Phobius"/>
    </source>
</evidence>
<comment type="similarity">
    <text evidence="2 8">Belongs to the EMP24/GP25L family.</text>
</comment>
<feature type="chain" id="PRO_5042610218" evidence="10">
    <location>
        <begin position="21"/>
        <end position="215"/>
    </location>
</feature>
<evidence type="ECO:0000313" key="12">
    <source>
        <dbReference type="EMBL" id="CAK4019142.1"/>
    </source>
</evidence>
<name>A0AAI9EAW3_9PEZI</name>
<keyword evidence="4 10" id="KW-0732">Signal</keyword>
<accession>A0AAI9EAW3</accession>
<dbReference type="GO" id="GO:0016020">
    <property type="term" value="C:membrane"/>
    <property type="evidence" value="ECO:0007669"/>
    <property type="project" value="UniProtKB-SubCell"/>
</dbReference>
<sequence>MFPLTSVVALLGLLTTFTSATALTYKMTPNEKECFYAHVDKVGAKITFYFAVQSGGDFDINYSVYGPGKQPNQERVVLDGEKERQGDYVFTATESGEYRFCFDNTISIFADKVVDFDISVEDEPRANLPQKQGASTEQLSGVEETIMRLSGQVSTLTRQQKYFRTRENRNFSTVRSTEKRIFNLNLIEGAVMVAMAGLQVFVVKMFFTGGRKGYV</sequence>
<keyword evidence="3 8" id="KW-0812">Transmembrane</keyword>
<evidence type="ECO:0000256" key="10">
    <source>
        <dbReference type="SAM" id="SignalP"/>
    </source>
</evidence>
<feature type="transmembrane region" description="Helical" evidence="9">
    <location>
        <begin position="186"/>
        <end position="207"/>
    </location>
</feature>
<evidence type="ECO:0000256" key="8">
    <source>
        <dbReference type="RuleBase" id="RU003827"/>
    </source>
</evidence>
<evidence type="ECO:0000256" key="3">
    <source>
        <dbReference type="ARBA" id="ARBA00022692"/>
    </source>
</evidence>
<evidence type="ECO:0000256" key="4">
    <source>
        <dbReference type="ARBA" id="ARBA00022729"/>
    </source>
</evidence>
<evidence type="ECO:0000256" key="6">
    <source>
        <dbReference type="ARBA" id="ARBA00023136"/>
    </source>
</evidence>
<proteinExistence type="inferred from homology"/>
<feature type="domain" description="GOLD" evidence="11">
    <location>
        <begin position="32"/>
        <end position="120"/>
    </location>
</feature>